<keyword evidence="1" id="KW-1133">Transmembrane helix</keyword>
<accession>A0A0P0VXD1</accession>
<evidence type="ECO:0000313" key="3">
    <source>
        <dbReference type="Proteomes" id="UP000059680"/>
    </source>
</evidence>
<dbReference type="InParanoid" id="A0A0P0VXD1"/>
<gene>
    <name evidence="2" type="ordered locus">Os03g0345901</name>
    <name evidence="2" type="ORF">OSNPB_030345901</name>
</gene>
<keyword evidence="1" id="KW-0472">Membrane</keyword>
<evidence type="ECO:0000256" key="1">
    <source>
        <dbReference type="SAM" id="Phobius"/>
    </source>
</evidence>
<organism evidence="2 3">
    <name type="scientific">Oryza sativa subsp. japonica</name>
    <name type="common">Rice</name>
    <dbReference type="NCBI Taxonomy" id="39947"/>
    <lineage>
        <taxon>Eukaryota</taxon>
        <taxon>Viridiplantae</taxon>
        <taxon>Streptophyta</taxon>
        <taxon>Embryophyta</taxon>
        <taxon>Tracheophyta</taxon>
        <taxon>Spermatophyta</taxon>
        <taxon>Magnoliopsida</taxon>
        <taxon>Liliopsida</taxon>
        <taxon>Poales</taxon>
        <taxon>Poaceae</taxon>
        <taxon>BOP clade</taxon>
        <taxon>Oryzoideae</taxon>
        <taxon>Oryzeae</taxon>
        <taxon>Oryzinae</taxon>
        <taxon>Oryza</taxon>
        <taxon>Oryza sativa</taxon>
    </lineage>
</organism>
<dbReference type="EMBL" id="AP014959">
    <property type="protein sequence ID" value="BAS84160.1"/>
    <property type="molecule type" value="Genomic_DNA"/>
</dbReference>
<feature type="transmembrane region" description="Helical" evidence="1">
    <location>
        <begin position="98"/>
        <end position="122"/>
    </location>
</feature>
<evidence type="ECO:0000313" key="2">
    <source>
        <dbReference type="EMBL" id="BAS84160.1"/>
    </source>
</evidence>
<reference evidence="2 3" key="3">
    <citation type="journal article" date="2013" name="Rice">
        <title>Improvement of the Oryza sativa Nipponbare reference genome using next generation sequence and optical map data.</title>
        <authorList>
            <person name="Kawahara Y."/>
            <person name="de la Bastide M."/>
            <person name="Hamilton J.P."/>
            <person name="Kanamori H."/>
            <person name="McCombie W.R."/>
            <person name="Ouyang S."/>
            <person name="Schwartz D.C."/>
            <person name="Tanaka T."/>
            <person name="Wu J."/>
            <person name="Zhou S."/>
            <person name="Childs K.L."/>
            <person name="Davidson R.M."/>
            <person name="Lin H."/>
            <person name="Quesada-Ocampo L."/>
            <person name="Vaillancourt B."/>
            <person name="Sakai H."/>
            <person name="Lee S.S."/>
            <person name="Kim J."/>
            <person name="Numa H."/>
            <person name="Itoh T."/>
            <person name="Buell C.R."/>
            <person name="Matsumoto T."/>
        </authorList>
    </citation>
    <scope>NUCLEOTIDE SEQUENCE [LARGE SCALE GENOMIC DNA]</scope>
    <source>
        <strain evidence="3">cv. Nipponbare</strain>
    </source>
</reference>
<feature type="transmembrane region" description="Helical" evidence="1">
    <location>
        <begin position="174"/>
        <end position="192"/>
    </location>
</feature>
<keyword evidence="3" id="KW-1185">Reference proteome</keyword>
<dbReference type="Gramene" id="Os03t0345901-00">
    <property type="protein sequence ID" value="Os03t0345901-00"/>
    <property type="gene ID" value="Os03g0345901"/>
</dbReference>
<dbReference type="PaxDb" id="39947-A0A0P0VXD1"/>
<proteinExistence type="predicted"/>
<reference evidence="2 3" key="2">
    <citation type="journal article" date="2013" name="Plant Cell Physiol.">
        <title>Rice Annotation Project Database (RAP-DB): an integrative and interactive database for rice genomics.</title>
        <authorList>
            <person name="Sakai H."/>
            <person name="Lee S.S."/>
            <person name="Tanaka T."/>
            <person name="Numa H."/>
            <person name="Kim J."/>
            <person name="Kawahara Y."/>
            <person name="Wakimoto H."/>
            <person name="Yang C.C."/>
            <person name="Iwamoto M."/>
            <person name="Abe T."/>
            <person name="Yamada Y."/>
            <person name="Muto A."/>
            <person name="Inokuchi H."/>
            <person name="Ikemura T."/>
            <person name="Matsumoto T."/>
            <person name="Sasaki T."/>
            <person name="Itoh T."/>
        </authorList>
    </citation>
    <scope>NUCLEOTIDE SEQUENCE [LARGE SCALE GENOMIC DNA]</scope>
    <source>
        <strain evidence="3">cv. Nipponbare</strain>
    </source>
</reference>
<dbReference type="Proteomes" id="UP000059680">
    <property type="component" value="Chromosome 3"/>
</dbReference>
<protein>
    <submittedName>
        <fullName evidence="2">Os03g0345901 protein</fullName>
    </submittedName>
</protein>
<dbReference type="AlphaFoldDB" id="A0A0P0VXD1"/>
<keyword evidence="1" id="KW-0812">Transmembrane</keyword>
<name>A0A0P0VXD1_ORYSJ</name>
<sequence length="279" mass="32112">SHDAAGVGVLVVEHAVLVLQRRRVRLRRRRWVLLHGVRRLRPRRVVGDARRRLRHVVAHHRLRRAVVRVGVVLLVLLVRRRRRREVQGPLRRCGGGGWRGVAGVLGLALLVLCSFVVIASLLHRRRGNGFFGGFGANVVALRLRLRRRLALAAGVLLRLVAWLRLLLLLFLLCFLLRLGLLLRLLLLRALCLRRGLLRRRSRSITTLAAVVVPGRRSLRLLRRGLYRLDRLRRRRHVRVLPRHGLLPGLVQPLDERVAVHRAGHRHLVHRGVHLHILHA</sequence>
<reference evidence="3" key="1">
    <citation type="journal article" date="2005" name="Nature">
        <title>The map-based sequence of the rice genome.</title>
        <authorList>
            <consortium name="International rice genome sequencing project (IRGSP)"/>
            <person name="Matsumoto T."/>
            <person name="Wu J."/>
            <person name="Kanamori H."/>
            <person name="Katayose Y."/>
            <person name="Fujisawa M."/>
            <person name="Namiki N."/>
            <person name="Mizuno H."/>
            <person name="Yamamoto K."/>
            <person name="Antonio B.A."/>
            <person name="Baba T."/>
            <person name="Sakata K."/>
            <person name="Nagamura Y."/>
            <person name="Aoki H."/>
            <person name="Arikawa K."/>
            <person name="Arita K."/>
            <person name="Bito T."/>
            <person name="Chiden Y."/>
            <person name="Fujitsuka N."/>
            <person name="Fukunaka R."/>
            <person name="Hamada M."/>
            <person name="Harada C."/>
            <person name="Hayashi A."/>
            <person name="Hijishita S."/>
            <person name="Honda M."/>
            <person name="Hosokawa S."/>
            <person name="Ichikawa Y."/>
            <person name="Idonuma A."/>
            <person name="Iijima M."/>
            <person name="Ikeda M."/>
            <person name="Ikeno M."/>
            <person name="Ito K."/>
            <person name="Ito S."/>
            <person name="Ito T."/>
            <person name="Ito Y."/>
            <person name="Ito Y."/>
            <person name="Iwabuchi A."/>
            <person name="Kamiya K."/>
            <person name="Karasawa W."/>
            <person name="Kurita K."/>
            <person name="Katagiri S."/>
            <person name="Kikuta A."/>
            <person name="Kobayashi H."/>
            <person name="Kobayashi N."/>
            <person name="Machita K."/>
            <person name="Maehara T."/>
            <person name="Masukawa M."/>
            <person name="Mizubayashi T."/>
            <person name="Mukai Y."/>
            <person name="Nagasaki H."/>
            <person name="Nagata Y."/>
            <person name="Naito S."/>
            <person name="Nakashima M."/>
            <person name="Nakama Y."/>
            <person name="Nakamichi Y."/>
            <person name="Nakamura M."/>
            <person name="Meguro A."/>
            <person name="Negishi M."/>
            <person name="Ohta I."/>
            <person name="Ohta T."/>
            <person name="Okamoto M."/>
            <person name="Ono N."/>
            <person name="Saji S."/>
            <person name="Sakaguchi M."/>
            <person name="Sakai K."/>
            <person name="Shibata M."/>
            <person name="Shimokawa T."/>
            <person name="Song J."/>
            <person name="Takazaki Y."/>
            <person name="Terasawa K."/>
            <person name="Tsugane M."/>
            <person name="Tsuji K."/>
            <person name="Ueda S."/>
            <person name="Waki K."/>
            <person name="Yamagata H."/>
            <person name="Yamamoto M."/>
            <person name="Yamamoto S."/>
            <person name="Yamane H."/>
            <person name="Yoshiki S."/>
            <person name="Yoshihara R."/>
            <person name="Yukawa K."/>
            <person name="Zhong H."/>
            <person name="Yano M."/>
            <person name="Yuan Q."/>
            <person name="Ouyang S."/>
            <person name="Liu J."/>
            <person name="Jones K.M."/>
            <person name="Gansberger K."/>
            <person name="Moffat K."/>
            <person name="Hill J."/>
            <person name="Bera J."/>
            <person name="Fadrosh D."/>
            <person name="Jin S."/>
            <person name="Johri S."/>
            <person name="Kim M."/>
            <person name="Overton L."/>
            <person name="Reardon M."/>
            <person name="Tsitrin T."/>
            <person name="Vuong H."/>
            <person name="Weaver B."/>
            <person name="Ciecko A."/>
            <person name="Tallon L."/>
            <person name="Jackson J."/>
            <person name="Pai G."/>
            <person name="Aken S.V."/>
            <person name="Utterback T."/>
            <person name="Reidmuller S."/>
            <person name="Feldblyum T."/>
            <person name="Hsiao J."/>
            <person name="Zismann V."/>
            <person name="Iobst S."/>
            <person name="de Vazeille A.R."/>
            <person name="Buell C.R."/>
            <person name="Ying K."/>
            <person name="Li Y."/>
            <person name="Lu T."/>
            <person name="Huang Y."/>
            <person name="Zhao Q."/>
            <person name="Feng Q."/>
            <person name="Zhang L."/>
            <person name="Zhu J."/>
            <person name="Weng Q."/>
            <person name="Mu J."/>
            <person name="Lu Y."/>
            <person name="Fan D."/>
            <person name="Liu Y."/>
            <person name="Guan J."/>
            <person name="Zhang Y."/>
            <person name="Yu S."/>
            <person name="Liu X."/>
            <person name="Zhang Y."/>
            <person name="Hong G."/>
            <person name="Han B."/>
            <person name="Choisne N."/>
            <person name="Demange N."/>
            <person name="Orjeda G."/>
            <person name="Samain S."/>
            <person name="Cattolico L."/>
            <person name="Pelletier E."/>
            <person name="Couloux A."/>
            <person name="Segurens B."/>
            <person name="Wincker P."/>
            <person name="D'Hont A."/>
            <person name="Scarpelli C."/>
            <person name="Weissenbach J."/>
            <person name="Salanoubat M."/>
            <person name="Quetier F."/>
            <person name="Yu Y."/>
            <person name="Kim H.R."/>
            <person name="Rambo T."/>
            <person name="Currie J."/>
            <person name="Collura K."/>
            <person name="Luo M."/>
            <person name="Yang T."/>
            <person name="Ammiraju J.S.S."/>
            <person name="Engler F."/>
            <person name="Soderlund C."/>
            <person name="Wing R.A."/>
            <person name="Palmer L.E."/>
            <person name="de la Bastide M."/>
            <person name="Spiegel L."/>
            <person name="Nascimento L."/>
            <person name="Zutavern T."/>
            <person name="O'Shaughnessy A."/>
            <person name="Dike S."/>
            <person name="Dedhia N."/>
            <person name="Preston R."/>
            <person name="Balija V."/>
            <person name="McCombie W.R."/>
            <person name="Chow T."/>
            <person name="Chen H."/>
            <person name="Chung M."/>
            <person name="Chen C."/>
            <person name="Shaw J."/>
            <person name="Wu H."/>
            <person name="Hsiao K."/>
            <person name="Chao Y."/>
            <person name="Chu M."/>
            <person name="Cheng C."/>
            <person name="Hour A."/>
            <person name="Lee P."/>
            <person name="Lin S."/>
            <person name="Lin Y."/>
            <person name="Liou J."/>
            <person name="Liu S."/>
            <person name="Hsing Y."/>
            <person name="Raghuvanshi S."/>
            <person name="Mohanty A."/>
            <person name="Bharti A.K."/>
            <person name="Gaur A."/>
            <person name="Gupta V."/>
            <person name="Kumar D."/>
            <person name="Ravi V."/>
            <person name="Vij S."/>
            <person name="Kapur A."/>
            <person name="Khurana P."/>
            <person name="Khurana P."/>
            <person name="Khurana J.P."/>
            <person name="Tyagi A.K."/>
            <person name="Gaikwad K."/>
            <person name="Singh A."/>
            <person name="Dalal V."/>
            <person name="Srivastava S."/>
            <person name="Dixit A."/>
            <person name="Pal A.K."/>
            <person name="Ghazi I.A."/>
            <person name="Yadav M."/>
            <person name="Pandit A."/>
            <person name="Bhargava A."/>
            <person name="Sureshbabu K."/>
            <person name="Batra K."/>
            <person name="Sharma T.R."/>
            <person name="Mohapatra T."/>
            <person name="Singh N.K."/>
            <person name="Messing J."/>
            <person name="Nelson A.B."/>
            <person name="Fuks G."/>
            <person name="Kavchok S."/>
            <person name="Keizer G."/>
            <person name="Linton E."/>
            <person name="Llaca V."/>
            <person name="Song R."/>
            <person name="Tanyolac B."/>
            <person name="Young S."/>
            <person name="Ho-Il K."/>
            <person name="Hahn J.H."/>
            <person name="Sangsakoo G."/>
            <person name="Vanavichit A."/>
            <person name="de Mattos Luiz.A.T."/>
            <person name="Zimmer P.D."/>
            <person name="Malone G."/>
            <person name="Dellagostin O."/>
            <person name="de Oliveira A.C."/>
            <person name="Bevan M."/>
            <person name="Bancroft I."/>
            <person name="Minx P."/>
            <person name="Cordum H."/>
            <person name="Wilson R."/>
            <person name="Cheng Z."/>
            <person name="Jin W."/>
            <person name="Jiang J."/>
            <person name="Leong S.A."/>
            <person name="Iwama H."/>
            <person name="Gojobori T."/>
            <person name="Itoh T."/>
            <person name="Niimura Y."/>
            <person name="Fujii Y."/>
            <person name="Habara T."/>
            <person name="Sakai H."/>
            <person name="Sato Y."/>
            <person name="Wilson G."/>
            <person name="Kumar K."/>
            <person name="McCouch S."/>
            <person name="Juretic N."/>
            <person name="Hoen D."/>
            <person name="Wright S."/>
            <person name="Bruskiewich R."/>
            <person name="Bureau T."/>
            <person name="Miyao A."/>
            <person name="Hirochika H."/>
            <person name="Nishikawa T."/>
            <person name="Kadowaki K."/>
            <person name="Sugiura M."/>
            <person name="Burr B."/>
            <person name="Sasaki T."/>
        </authorList>
    </citation>
    <scope>NUCLEOTIDE SEQUENCE [LARGE SCALE GENOMIC DNA]</scope>
    <source>
        <strain evidence="3">cv. Nipponbare</strain>
    </source>
</reference>
<feature type="non-terminal residue" evidence="2">
    <location>
        <position position="1"/>
    </location>
</feature>